<name>A0A9D7FAF7_9RHOO</name>
<dbReference type="EMBL" id="JADJNC010000064">
    <property type="protein sequence ID" value="MBK7425170.1"/>
    <property type="molecule type" value="Genomic_DNA"/>
</dbReference>
<reference evidence="2" key="1">
    <citation type="submission" date="2020-10" db="EMBL/GenBank/DDBJ databases">
        <title>Connecting structure to function with the recovery of over 1000 high-quality activated sludge metagenome-assembled genomes encoding full-length rRNA genes using long-read sequencing.</title>
        <authorList>
            <person name="Singleton C.M."/>
            <person name="Petriglieri F."/>
            <person name="Kristensen J.M."/>
            <person name="Kirkegaard R.H."/>
            <person name="Michaelsen T.Y."/>
            <person name="Andersen M.H."/>
            <person name="Karst S.M."/>
            <person name="Dueholm M.S."/>
            <person name="Nielsen P.H."/>
            <person name="Albertsen M."/>
        </authorList>
    </citation>
    <scope>NUCLEOTIDE SEQUENCE</scope>
    <source>
        <strain evidence="2">EsbW_18-Q3-R4-48_MAXAC.044</strain>
    </source>
</reference>
<comment type="caution">
    <text evidence="2">The sequence shown here is derived from an EMBL/GenBank/DDBJ whole genome shotgun (WGS) entry which is preliminary data.</text>
</comment>
<dbReference type="Proteomes" id="UP000886602">
    <property type="component" value="Unassembled WGS sequence"/>
</dbReference>
<dbReference type="Pfam" id="PF09836">
    <property type="entry name" value="DUF2063"/>
    <property type="match status" value="1"/>
</dbReference>
<dbReference type="GO" id="GO:0003677">
    <property type="term" value="F:DNA binding"/>
    <property type="evidence" value="ECO:0007669"/>
    <property type="project" value="UniProtKB-KW"/>
</dbReference>
<sequence length="270" mass="28763">MPSLPEVQAVFGGALRNDATPGHSSALWALFAEPEALAERRLAAYRRNVIGNWRSALASSYPVLAQLLGAQRFRQLADRYIASYPSRSGDLNAYGGELAAWLDDSSLSNEQPYLPDMARLEWALLVAYGAADAAVFDLAALADVPAAVQPNLRLHVWVGAALIESPWPLVDIWQAHQLAEDERDSALAAIDVRSPTAPCRALVVRSEGRVLALALTASAAAFLRALQSGQTLAEAIAAALSVDPAFNPGATLQAFIAQRTLTGFSMNDAT</sequence>
<organism evidence="2 3">
    <name type="scientific">Candidatus Propionivibrio dominans</name>
    <dbReference type="NCBI Taxonomy" id="2954373"/>
    <lineage>
        <taxon>Bacteria</taxon>
        <taxon>Pseudomonadati</taxon>
        <taxon>Pseudomonadota</taxon>
        <taxon>Betaproteobacteria</taxon>
        <taxon>Rhodocyclales</taxon>
        <taxon>Rhodocyclaceae</taxon>
        <taxon>Propionivibrio</taxon>
    </lineage>
</organism>
<evidence type="ECO:0000313" key="2">
    <source>
        <dbReference type="EMBL" id="MBK7425170.1"/>
    </source>
</evidence>
<evidence type="ECO:0000259" key="1">
    <source>
        <dbReference type="Pfam" id="PF09836"/>
    </source>
</evidence>
<accession>A0A9D7FAF7</accession>
<dbReference type="InterPro" id="IPR018640">
    <property type="entry name" value="DUF2063"/>
</dbReference>
<protein>
    <submittedName>
        <fullName evidence="2">DNA-binding domain-containing protein</fullName>
    </submittedName>
</protein>
<feature type="domain" description="Putative DNA-binding" evidence="1">
    <location>
        <begin position="7"/>
        <end position="102"/>
    </location>
</feature>
<keyword evidence="2" id="KW-0238">DNA-binding</keyword>
<proteinExistence type="predicted"/>
<dbReference type="InterPro" id="IPR044922">
    <property type="entry name" value="DUF2063_N_sf"/>
</dbReference>
<evidence type="ECO:0000313" key="3">
    <source>
        <dbReference type="Proteomes" id="UP000886602"/>
    </source>
</evidence>
<gene>
    <name evidence="2" type="ORF">IPJ48_20005</name>
</gene>
<dbReference type="AlphaFoldDB" id="A0A9D7FAF7"/>
<dbReference type="Gene3D" id="1.10.150.690">
    <property type="entry name" value="DUF2063"/>
    <property type="match status" value="1"/>
</dbReference>